<dbReference type="SUPFAM" id="SSF53383">
    <property type="entry name" value="PLP-dependent transferases"/>
    <property type="match status" value="1"/>
</dbReference>
<protein>
    <recommendedName>
        <fullName evidence="6">Aminotransferase class I/classII large domain-containing protein</fullName>
    </recommendedName>
</protein>
<feature type="domain" description="Aminotransferase class I/classII large" evidence="6">
    <location>
        <begin position="148"/>
        <end position="446"/>
    </location>
</feature>
<dbReference type="GeneID" id="36513776"/>
<comment type="caution">
    <text evidence="7">The sequence shown here is derived from an EMBL/GenBank/DDBJ whole genome shotgun (WGS) entry which is preliminary data.</text>
</comment>
<dbReference type="InterPro" id="IPR050859">
    <property type="entry name" value="Class-I_PLP-dep_aminotransf"/>
</dbReference>
<proteinExistence type="inferred from homology"/>
<dbReference type="GO" id="GO:0030170">
    <property type="term" value="F:pyridoxal phosphate binding"/>
    <property type="evidence" value="ECO:0007669"/>
    <property type="project" value="InterPro"/>
</dbReference>
<dbReference type="GO" id="GO:1901605">
    <property type="term" value="P:alpha-amino acid metabolic process"/>
    <property type="evidence" value="ECO:0007669"/>
    <property type="project" value="TreeGrafter"/>
</dbReference>
<name>A0A2T0FBR1_9ASCO</name>
<evidence type="ECO:0000256" key="5">
    <source>
        <dbReference type="ARBA" id="ARBA00022898"/>
    </source>
</evidence>
<dbReference type="InterPro" id="IPR004839">
    <property type="entry name" value="Aminotransferase_I/II_large"/>
</dbReference>
<evidence type="ECO:0000256" key="2">
    <source>
        <dbReference type="ARBA" id="ARBA00007441"/>
    </source>
</evidence>
<dbReference type="AlphaFoldDB" id="A0A2T0FBR1"/>
<reference evidence="7 8" key="1">
    <citation type="submission" date="2017-04" db="EMBL/GenBank/DDBJ databases">
        <title>Genome sequencing of [Candida] sorbophila.</title>
        <authorList>
            <person name="Ahn J.O."/>
        </authorList>
    </citation>
    <scope>NUCLEOTIDE SEQUENCE [LARGE SCALE GENOMIC DNA]</scope>
    <source>
        <strain evidence="7 8">DS02</strain>
    </source>
</reference>
<dbReference type="CDD" id="cd00609">
    <property type="entry name" value="AAT_like"/>
    <property type="match status" value="1"/>
</dbReference>
<dbReference type="RefSeq" id="XP_024662353.1">
    <property type="nucleotide sequence ID" value="XM_024806585.1"/>
</dbReference>
<dbReference type="EMBL" id="NDIQ01000001">
    <property type="protein sequence ID" value="PRT52407.1"/>
    <property type="molecule type" value="Genomic_DNA"/>
</dbReference>
<dbReference type="PANTHER" id="PTHR42790">
    <property type="entry name" value="AMINOTRANSFERASE"/>
    <property type="match status" value="1"/>
</dbReference>
<dbReference type="Proteomes" id="UP000238350">
    <property type="component" value="Unassembled WGS sequence"/>
</dbReference>
<accession>A0A2T0FBR1</accession>
<keyword evidence="8" id="KW-1185">Reference proteome</keyword>
<keyword evidence="5" id="KW-0663">Pyridoxal phosphate</keyword>
<dbReference type="InterPro" id="IPR015424">
    <property type="entry name" value="PyrdxlP-dep_Trfase"/>
</dbReference>
<dbReference type="PANTHER" id="PTHR42790:SF1">
    <property type="entry name" value="AROMATIC AMINO ACID AMINOTRANSFERASE, HYPOTHETICAL (EUROFUNG)"/>
    <property type="match status" value="1"/>
</dbReference>
<gene>
    <name evidence="7" type="ORF">B9G98_00027</name>
</gene>
<evidence type="ECO:0000259" key="6">
    <source>
        <dbReference type="Pfam" id="PF00155"/>
    </source>
</evidence>
<dbReference type="InterPro" id="IPR015421">
    <property type="entry name" value="PyrdxlP-dep_Trfase_major"/>
</dbReference>
<dbReference type="OrthoDB" id="691673at2759"/>
<sequence length="476" mass="54707">MTELQTPVNLDHHLSQTALRRKENIFKLFYRYHSIPGLTDISGGLPHPSLFPVKELTSEAVATNFLFDPEAKNIVVSSNSDDLTSALQYGQATGQKQLHDWVTKFIDDHVSKPMYKGGFDHVATNGNTDGWNKVLQVLSNEWSENDPIEKRQSLLVEEFTYALSTETANVRGLNIVDVKMDRDGMIPENLRDILENWDPSKGKRPHLMYTISIGQNPTGATVPMERRKEIYKICSEFDIIIVDDCPYWFMQYADQMEKCYLSVDTEGRVLRLDSFSKCFAPGCRLGWVVGQPSLIKRIYYHAEESTMHPSGYSQLMVYKVLEQWGCDGWMNWLENLTKEYKERRDLMITGLAPYNKIDGELILDYSVPKAGMFVWIDVQFDKHPMKEKFSLVELSRAFWVFQTKEPHPTLISPGYFYAPSPHAGDHTSSYFRLSFAPSTKTALENAGECMGRNTHEFWKLNEADIRKLVDEYPSDI</sequence>
<evidence type="ECO:0000256" key="3">
    <source>
        <dbReference type="ARBA" id="ARBA00022576"/>
    </source>
</evidence>
<evidence type="ECO:0000256" key="4">
    <source>
        <dbReference type="ARBA" id="ARBA00022679"/>
    </source>
</evidence>
<evidence type="ECO:0000313" key="8">
    <source>
        <dbReference type="Proteomes" id="UP000238350"/>
    </source>
</evidence>
<comment type="cofactor">
    <cofactor evidence="1">
        <name>pyridoxal 5'-phosphate</name>
        <dbReference type="ChEBI" id="CHEBI:597326"/>
    </cofactor>
</comment>
<keyword evidence="4" id="KW-0808">Transferase</keyword>
<evidence type="ECO:0000313" key="7">
    <source>
        <dbReference type="EMBL" id="PRT52407.1"/>
    </source>
</evidence>
<dbReference type="GO" id="GO:0008483">
    <property type="term" value="F:transaminase activity"/>
    <property type="evidence" value="ECO:0007669"/>
    <property type="project" value="UniProtKB-KW"/>
</dbReference>
<dbReference type="STRING" id="45607.A0A2T0FBR1"/>
<dbReference type="Gene3D" id="3.40.640.10">
    <property type="entry name" value="Type I PLP-dependent aspartate aminotransferase-like (Major domain)"/>
    <property type="match status" value="1"/>
</dbReference>
<comment type="similarity">
    <text evidence="2">Belongs to the class-I pyridoxal-phosphate-dependent aminotransferase family.</text>
</comment>
<dbReference type="Pfam" id="PF00155">
    <property type="entry name" value="Aminotran_1_2"/>
    <property type="match status" value="1"/>
</dbReference>
<keyword evidence="3" id="KW-0032">Aminotransferase</keyword>
<evidence type="ECO:0000256" key="1">
    <source>
        <dbReference type="ARBA" id="ARBA00001933"/>
    </source>
</evidence>
<organism evidence="7 8">
    <name type="scientific">Wickerhamiella sorbophila</name>
    <dbReference type="NCBI Taxonomy" id="45607"/>
    <lineage>
        <taxon>Eukaryota</taxon>
        <taxon>Fungi</taxon>
        <taxon>Dikarya</taxon>
        <taxon>Ascomycota</taxon>
        <taxon>Saccharomycotina</taxon>
        <taxon>Dipodascomycetes</taxon>
        <taxon>Dipodascales</taxon>
        <taxon>Trichomonascaceae</taxon>
        <taxon>Wickerhamiella</taxon>
    </lineage>
</organism>